<dbReference type="RefSeq" id="XP_017992578.1">
    <property type="nucleotide sequence ID" value="XM_018135769.1"/>
</dbReference>
<reference evidence="1 2" key="1">
    <citation type="submission" date="2015-07" db="EMBL/GenBank/DDBJ databases">
        <title>Draft Genome Sequence of Malassezia furfur CBS1878 and Malassezia pachydermatis CBS1879.</title>
        <authorList>
            <person name="Triana S."/>
            <person name="Ohm R."/>
            <person name="Gonzalez A."/>
            <person name="DeCock H."/>
            <person name="Restrepo S."/>
            <person name="Celis A."/>
        </authorList>
    </citation>
    <scope>NUCLEOTIDE SEQUENCE [LARGE SCALE GENOMIC DNA]</scope>
    <source>
        <strain evidence="1 2">CBS 1879</strain>
    </source>
</reference>
<dbReference type="AlphaFoldDB" id="A0A0M8MLK4"/>
<evidence type="ECO:0000313" key="2">
    <source>
        <dbReference type="Proteomes" id="UP000037751"/>
    </source>
</evidence>
<protein>
    <submittedName>
        <fullName evidence="1">Uncharacterized protein</fullName>
    </submittedName>
</protein>
<dbReference type="OrthoDB" id="3357126at2759"/>
<dbReference type="Proteomes" id="UP000037751">
    <property type="component" value="Unassembled WGS sequence"/>
</dbReference>
<accession>A0A0M8MLK4</accession>
<dbReference type="GeneID" id="28727644"/>
<name>A0A0M8MLK4_9BASI</name>
<gene>
    <name evidence="1" type="ORF">Malapachy_1264</name>
</gene>
<proteinExistence type="predicted"/>
<comment type="caution">
    <text evidence="1">The sequence shown here is derived from an EMBL/GenBank/DDBJ whole genome shotgun (WGS) entry which is preliminary data.</text>
</comment>
<dbReference type="EMBL" id="LGAV01000003">
    <property type="protein sequence ID" value="KOS14946.1"/>
    <property type="molecule type" value="Genomic_DNA"/>
</dbReference>
<keyword evidence="2" id="KW-1185">Reference proteome</keyword>
<sequence length="159" mass="17506">MAPASVGGDAARRQATLDALERACAVRRSILSCIESSLGVLQELGPAQNDDSVRALLRERDALALQLLRVQRALDQVREESAAYLSDIYDTRQRIVTLLDTKRAEAPIREPIPAKLQLLRGVVTNMAREYPIPWWDDPTLADCVLAMDDAFESGGTDTT</sequence>
<organism evidence="1 2">
    <name type="scientific">Malassezia pachydermatis</name>
    <dbReference type="NCBI Taxonomy" id="77020"/>
    <lineage>
        <taxon>Eukaryota</taxon>
        <taxon>Fungi</taxon>
        <taxon>Dikarya</taxon>
        <taxon>Basidiomycota</taxon>
        <taxon>Ustilaginomycotina</taxon>
        <taxon>Malasseziomycetes</taxon>
        <taxon>Malasseziales</taxon>
        <taxon>Malasseziaceae</taxon>
        <taxon>Malassezia</taxon>
    </lineage>
</organism>
<evidence type="ECO:0000313" key="1">
    <source>
        <dbReference type="EMBL" id="KOS14946.1"/>
    </source>
</evidence>
<dbReference type="VEuPathDB" id="FungiDB:Malapachy_1264"/>